<protein>
    <submittedName>
        <fullName evidence="6">TetR family transcriptional regulator</fullName>
    </submittedName>
</protein>
<organism evidence="6 7">
    <name type="scientific">Sinimarinibacterium flocculans</name>
    <dbReference type="NCBI Taxonomy" id="985250"/>
    <lineage>
        <taxon>Bacteria</taxon>
        <taxon>Pseudomonadati</taxon>
        <taxon>Pseudomonadota</taxon>
        <taxon>Gammaproteobacteria</taxon>
        <taxon>Nevskiales</taxon>
        <taxon>Nevskiaceae</taxon>
        <taxon>Sinimarinibacterium</taxon>
    </lineage>
</organism>
<feature type="DNA-binding region" description="H-T-H motif" evidence="4">
    <location>
        <begin position="35"/>
        <end position="54"/>
    </location>
</feature>
<keyword evidence="2 4" id="KW-0238">DNA-binding</keyword>
<name>A0A318E8A3_9GAMM</name>
<accession>A0A318E8A3</accession>
<keyword evidence="3" id="KW-0804">Transcription</keyword>
<keyword evidence="1" id="KW-0805">Transcription regulation</keyword>
<evidence type="ECO:0000256" key="2">
    <source>
        <dbReference type="ARBA" id="ARBA00023125"/>
    </source>
</evidence>
<dbReference type="GO" id="GO:0000976">
    <property type="term" value="F:transcription cis-regulatory region binding"/>
    <property type="evidence" value="ECO:0007669"/>
    <property type="project" value="TreeGrafter"/>
</dbReference>
<dbReference type="SUPFAM" id="SSF46689">
    <property type="entry name" value="Homeodomain-like"/>
    <property type="match status" value="1"/>
</dbReference>
<dbReference type="SUPFAM" id="SSF48498">
    <property type="entry name" value="Tetracyclin repressor-like, C-terminal domain"/>
    <property type="match status" value="1"/>
</dbReference>
<evidence type="ECO:0000259" key="5">
    <source>
        <dbReference type="PROSITE" id="PS50977"/>
    </source>
</evidence>
<dbReference type="InterPro" id="IPR050109">
    <property type="entry name" value="HTH-type_TetR-like_transc_reg"/>
</dbReference>
<reference evidence="6 7" key="1">
    <citation type="submission" date="2018-04" db="EMBL/GenBank/DDBJ databases">
        <title>Genomic Encyclopedia of Type Strains, Phase IV (KMG-IV): sequencing the most valuable type-strain genomes for metagenomic binning, comparative biology and taxonomic classification.</title>
        <authorList>
            <person name="Goeker M."/>
        </authorList>
    </citation>
    <scope>NUCLEOTIDE SEQUENCE [LARGE SCALE GENOMIC DNA]</scope>
    <source>
        <strain evidence="6 7">DSM 104150</strain>
    </source>
</reference>
<dbReference type="Gene3D" id="1.10.357.10">
    <property type="entry name" value="Tetracycline Repressor, domain 2"/>
    <property type="match status" value="1"/>
</dbReference>
<dbReference type="PROSITE" id="PS50977">
    <property type="entry name" value="HTH_TETR_2"/>
    <property type="match status" value="1"/>
</dbReference>
<evidence type="ECO:0000256" key="3">
    <source>
        <dbReference type="ARBA" id="ARBA00023163"/>
    </source>
</evidence>
<dbReference type="PRINTS" id="PR00455">
    <property type="entry name" value="HTHTETR"/>
</dbReference>
<dbReference type="PANTHER" id="PTHR30055">
    <property type="entry name" value="HTH-TYPE TRANSCRIPTIONAL REGULATOR RUTR"/>
    <property type="match status" value="1"/>
</dbReference>
<feature type="domain" description="HTH tetR-type" evidence="5">
    <location>
        <begin position="12"/>
        <end position="72"/>
    </location>
</feature>
<dbReference type="AlphaFoldDB" id="A0A318E8A3"/>
<evidence type="ECO:0000256" key="1">
    <source>
        <dbReference type="ARBA" id="ARBA00023015"/>
    </source>
</evidence>
<keyword evidence="7" id="KW-1185">Reference proteome</keyword>
<dbReference type="PANTHER" id="PTHR30055:SF234">
    <property type="entry name" value="HTH-TYPE TRANSCRIPTIONAL REGULATOR BETI"/>
    <property type="match status" value="1"/>
</dbReference>
<evidence type="ECO:0000313" key="7">
    <source>
        <dbReference type="Proteomes" id="UP000248330"/>
    </source>
</evidence>
<dbReference type="InterPro" id="IPR001647">
    <property type="entry name" value="HTH_TetR"/>
</dbReference>
<comment type="caution">
    <text evidence="6">The sequence shown here is derived from an EMBL/GenBank/DDBJ whole genome shotgun (WGS) entry which is preliminary data.</text>
</comment>
<dbReference type="RefSeq" id="WP_110266382.1">
    <property type="nucleotide sequence ID" value="NZ_CAKZQT010000018.1"/>
</dbReference>
<dbReference type="EMBL" id="QICN01000010">
    <property type="protein sequence ID" value="PXV65319.1"/>
    <property type="molecule type" value="Genomic_DNA"/>
</dbReference>
<dbReference type="Pfam" id="PF00440">
    <property type="entry name" value="TetR_N"/>
    <property type="match status" value="1"/>
</dbReference>
<proteinExistence type="predicted"/>
<gene>
    <name evidence="6" type="ORF">C8D93_110137</name>
</gene>
<evidence type="ECO:0000313" key="6">
    <source>
        <dbReference type="EMBL" id="PXV65319.1"/>
    </source>
</evidence>
<dbReference type="InterPro" id="IPR009057">
    <property type="entry name" value="Homeodomain-like_sf"/>
</dbReference>
<dbReference type="Proteomes" id="UP000248330">
    <property type="component" value="Unassembled WGS sequence"/>
</dbReference>
<dbReference type="OrthoDB" id="63332at2"/>
<sequence length="242" mass="27276">MGTKERKQREFAERERQFLDAAYELVSANGLLNLQVSKVAEKCEYAVGTLYQHFASKEDLLLALTTLQSQAHTEMFRRVAQWEARPRERMFAIAVADMIFVRNYPEHFRIAQYALCEVVWRAASAERRQDFLEAGRPIGEIVIGIVRDAVAAGDLALGGMSPEEVCTGLWALCNGIHNLVHAEGVLEDFAVGDSYLLMCRHVQAMLNGLGWQPLADPEDVRATDRLIQRITNEVFHDLCPAQ</sequence>
<evidence type="ECO:0000256" key="4">
    <source>
        <dbReference type="PROSITE-ProRule" id="PRU00335"/>
    </source>
</evidence>
<dbReference type="GO" id="GO:0003700">
    <property type="term" value="F:DNA-binding transcription factor activity"/>
    <property type="evidence" value="ECO:0007669"/>
    <property type="project" value="TreeGrafter"/>
</dbReference>
<dbReference type="InterPro" id="IPR036271">
    <property type="entry name" value="Tet_transcr_reg_TetR-rel_C_sf"/>
</dbReference>
<dbReference type="Gene3D" id="1.10.10.60">
    <property type="entry name" value="Homeodomain-like"/>
    <property type="match status" value="1"/>
</dbReference>